<organism evidence="2 3">
    <name type="scientific">Actinomycetospora atypica</name>
    <dbReference type="NCBI Taxonomy" id="1290095"/>
    <lineage>
        <taxon>Bacteria</taxon>
        <taxon>Bacillati</taxon>
        <taxon>Actinomycetota</taxon>
        <taxon>Actinomycetes</taxon>
        <taxon>Pseudonocardiales</taxon>
        <taxon>Pseudonocardiaceae</taxon>
        <taxon>Actinomycetospora</taxon>
    </lineage>
</organism>
<comment type="caution">
    <text evidence="2">The sequence shown here is derived from an EMBL/GenBank/DDBJ whole genome shotgun (WGS) entry which is preliminary data.</text>
</comment>
<sequence>MRPNPAQRFDTGAVWLDLLATVGSAYGPDPVDRMGSVELLVQWLEHEGLSPVAPPGPDDVVRARELRELLRPLGLAAAAGRAPDPAHVDALNAVLARDTPIRLTAGLAAEPPATAADALTRVARQAAEHLAGPTAARLRTCDDHDCAMLYDDVTGRRRWCSAAVCGVRHRVRAHRSRAAGGE</sequence>
<dbReference type="Pfam" id="PF11706">
    <property type="entry name" value="zf-CGNR"/>
    <property type="match status" value="1"/>
</dbReference>
<dbReference type="Gene3D" id="1.10.3300.10">
    <property type="entry name" value="Jann2411-like domain"/>
    <property type="match status" value="1"/>
</dbReference>
<reference evidence="3" key="1">
    <citation type="journal article" date="2019" name="Int. J. Syst. Evol. Microbiol.">
        <title>The Global Catalogue of Microorganisms (GCM) 10K type strain sequencing project: providing services to taxonomists for standard genome sequencing and annotation.</title>
        <authorList>
            <consortium name="The Broad Institute Genomics Platform"/>
            <consortium name="The Broad Institute Genome Sequencing Center for Infectious Disease"/>
            <person name="Wu L."/>
            <person name="Ma J."/>
        </authorList>
    </citation>
    <scope>NUCLEOTIDE SEQUENCE [LARGE SCALE GENOMIC DNA]</scope>
    <source>
        <strain evidence="3">CGMCC 4.7093</strain>
    </source>
</reference>
<evidence type="ECO:0000313" key="2">
    <source>
        <dbReference type="EMBL" id="MFC5063811.1"/>
    </source>
</evidence>
<dbReference type="Pfam" id="PF07336">
    <property type="entry name" value="ABATE"/>
    <property type="match status" value="1"/>
</dbReference>
<protein>
    <submittedName>
        <fullName evidence="2">CGNR zinc finger domain-containing protein</fullName>
    </submittedName>
</protein>
<dbReference type="InterPro" id="IPR010852">
    <property type="entry name" value="ABATE"/>
</dbReference>
<dbReference type="InterPro" id="IPR023286">
    <property type="entry name" value="ABATE_dom_sf"/>
</dbReference>
<dbReference type="SUPFAM" id="SSF160904">
    <property type="entry name" value="Jann2411-like"/>
    <property type="match status" value="1"/>
</dbReference>
<feature type="domain" description="Zinc finger CGNR" evidence="1">
    <location>
        <begin position="137"/>
        <end position="177"/>
    </location>
</feature>
<keyword evidence="3" id="KW-1185">Reference proteome</keyword>
<dbReference type="PANTHER" id="PTHR35525:SF3">
    <property type="entry name" value="BLL6575 PROTEIN"/>
    <property type="match status" value="1"/>
</dbReference>
<gene>
    <name evidence="2" type="ORF">ACFPBZ_16450</name>
</gene>
<dbReference type="InterPro" id="IPR021005">
    <property type="entry name" value="Znf_CGNR"/>
</dbReference>
<dbReference type="Proteomes" id="UP001595947">
    <property type="component" value="Unassembled WGS sequence"/>
</dbReference>
<dbReference type="EMBL" id="JBHSIV010000017">
    <property type="protein sequence ID" value="MFC5063811.1"/>
    <property type="molecule type" value="Genomic_DNA"/>
</dbReference>
<evidence type="ECO:0000313" key="3">
    <source>
        <dbReference type="Proteomes" id="UP001595947"/>
    </source>
</evidence>
<name>A0ABV9YML0_9PSEU</name>
<dbReference type="RefSeq" id="WP_378037160.1">
    <property type="nucleotide sequence ID" value="NZ_JBHSIV010000017.1"/>
</dbReference>
<accession>A0ABV9YML0</accession>
<dbReference type="PANTHER" id="PTHR35525">
    <property type="entry name" value="BLL6575 PROTEIN"/>
    <property type="match status" value="1"/>
</dbReference>
<proteinExistence type="predicted"/>
<evidence type="ECO:0000259" key="1">
    <source>
        <dbReference type="Pfam" id="PF11706"/>
    </source>
</evidence>